<dbReference type="PROSITE" id="PS50003">
    <property type="entry name" value="PH_DOMAIN"/>
    <property type="match status" value="1"/>
</dbReference>
<dbReference type="EMBL" id="BSXW01000332">
    <property type="protein sequence ID" value="GMF18996.1"/>
    <property type="molecule type" value="Genomic_DNA"/>
</dbReference>
<feature type="domain" description="PH" evidence="2">
    <location>
        <begin position="1"/>
        <end position="21"/>
    </location>
</feature>
<accession>A0A9W6TTH5</accession>
<dbReference type="AlphaFoldDB" id="A0A9W6TTH5"/>
<gene>
    <name evidence="3" type="ORF">Plil01_000719700</name>
</gene>
<dbReference type="Proteomes" id="UP001165083">
    <property type="component" value="Unassembled WGS sequence"/>
</dbReference>
<protein>
    <submittedName>
        <fullName evidence="3">Unnamed protein product</fullName>
    </submittedName>
</protein>
<proteinExistence type="predicted"/>
<evidence type="ECO:0000259" key="2">
    <source>
        <dbReference type="PROSITE" id="PS50003"/>
    </source>
</evidence>
<sequence>MRASNSFERGEWLVAIMRAVAESQCSAEILSQSVAAHHGPNVHVRQPTNQRNTPPARRSVNSARFHATPASISATKIQTKDSSRSGSPFIERHQRSISVASAHPSTQEPSMHSIQQIIRQNMPNAIQFFVVIGQIIAAAR</sequence>
<evidence type="ECO:0000313" key="4">
    <source>
        <dbReference type="Proteomes" id="UP001165083"/>
    </source>
</evidence>
<organism evidence="3 4">
    <name type="scientific">Phytophthora lilii</name>
    <dbReference type="NCBI Taxonomy" id="2077276"/>
    <lineage>
        <taxon>Eukaryota</taxon>
        <taxon>Sar</taxon>
        <taxon>Stramenopiles</taxon>
        <taxon>Oomycota</taxon>
        <taxon>Peronosporomycetes</taxon>
        <taxon>Peronosporales</taxon>
        <taxon>Peronosporaceae</taxon>
        <taxon>Phytophthora</taxon>
    </lineage>
</organism>
<evidence type="ECO:0000256" key="1">
    <source>
        <dbReference type="SAM" id="MobiDB-lite"/>
    </source>
</evidence>
<reference evidence="3" key="1">
    <citation type="submission" date="2023-04" db="EMBL/GenBank/DDBJ databases">
        <title>Phytophthora lilii NBRC 32176.</title>
        <authorList>
            <person name="Ichikawa N."/>
            <person name="Sato H."/>
            <person name="Tonouchi N."/>
        </authorList>
    </citation>
    <scope>NUCLEOTIDE SEQUENCE</scope>
    <source>
        <strain evidence="3">NBRC 32176</strain>
    </source>
</reference>
<feature type="compositionally biased region" description="Polar residues" evidence="1">
    <location>
        <begin position="96"/>
        <end position="108"/>
    </location>
</feature>
<name>A0A9W6TTH5_9STRA</name>
<comment type="caution">
    <text evidence="3">The sequence shown here is derived from an EMBL/GenBank/DDBJ whole genome shotgun (WGS) entry which is preliminary data.</text>
</comment>
<evidence type="ECO:0000313" key="3">
    <source>
        <dbReference type="EMBL" id="GMF18996.1"/>
    </source>
</evidence>
<dbReference type="InterPro" id="IPR001849">
    <property type="entry name" value="PH_domain"/>
</dbReference>
<feature type="region of interest" description="Disordered" evidence="1">
    <location>
        <begin position="37"/>
        <end position="108"/>
    </location>
</feature>
<keyword evidence="4" id="KW-1185">Reference proteome</keyword>